<feature type="domain" description="Xylose isomerase-like TIM barrel" evidence="1">
    <location>
        <begin position="28"/>
        <end position="268"/>
    </location>
</feature>
<name>A0ABM8AEC3_9DEIO</name>
<organism evidence="2 3">
    <name type="scientific">Deinococcus aetherius</name>
    <dbReference type="NCBI Taxonomy" id="200252"/>
    <lineage>
        <taxon>Bacteria</taxon>
        <taxon>Thermotogati</taxon>
        <taxon>Deinococcota</taxon>
        <taxon>Deinococci</taxon>
        <taxon>Deinococcales</taxon>
        <taxon>Deinococcaceae</taxon>
        <taxon>Deinococcus</taxon>
    </lineage>
</organism>
<dbReference type="EMBL" id="AP026560">
    <property type="protein sequence ID" value="BDP41971.1"/>
    <property type="molecule type" value="Genomic_DNA"/>
</dbReference>
<dbReference type="Proteomes" id="UP001064971">
    <property type="component" value="Chromosome"/>
</dbReference>
<keyword evidence="3" id="KW-1185">Reference proteome</keyword>
<proteinExistence type="predicted"/>
<reference evidence="2" key="1">
    <citation type="submission" date="2022-07" db="EMBL/GenBank/DDBJ databases">
        <title>Complete Genome Sequence of the Radioresistant Bacterium Deinococcus aetherius ST0316, Isolated from the Air Dust collected in Lower Stratosphere above Japan.</title>
        <authorList>
            <person name="Satoh K."/>
            <person name="Hagiwara K."/>
            <person name="Katsumata K."/>
            <person name="Kubo A."/>
            <person name="Yokobori S."/>
            <person name="Yamagishi A."/>
            <person name="Oono Y."/>
            <person name="Narumi I."/>
        </authorList>
    </citation>
    <scope>NUCLEOTIDE SEQUENCE</scope>
    <source>
        <strain evidence="2">ST0316</strain>
    </source>
</reference>
<dbReference type="InterPro" id="IPR013022">
    <property type="entry name" value="Xyl_isomerase-like_TIM-brl"/>
</dbReference>
<sequence length="284" mass="30479">MPPLQPPRLGMNARLFPNNWRPVTREIEFASRAGFHGLQLPGPPGGLDEERLGVPLGEVARRMRHAGLEAVMEIALPLMPGGRTTAGHTPTNVLEANLPAILELEVAHVHWHLFPGTAGPDGLAGLEGMLPGAFELGLSLARKHGFVLGFEHNAPGTRFLDEPEACRALLDRFPYLGLVFDFNHAAPEQVEGYLALAPRMTLLHISDTPLPEVNWHLPLGWGSIDFGDVLKGLRQGGFRGPAVLEIGGQPWSGGYGQDTDEALHASAELLRRVVAASGDSGVPS</sequence>
<protein>
    <recommendedName>
        <fullName evidence="1">Xylose isomerase-like TIM barrel domain-containing protein</fullName>
    </recommendedName>
</protein>
<evidence type="ECO:0000313" key="2">
    <source>
        <dbReference type="EMBL" id="BDP41971.1"/>
    </source>
</evidence>
<dbReference type="InterPro" id="IPR050312">
    <property type="entry name" value="IolE/XylAMocC-like"/>
</dbReference>
<evidence type="ECO:0000259" key="1">
    <source>
        <dbReference type="Pfam" id="PF01261"/>
    </source>
</evidence>
<gene>
    <name evidence="2" type="ORF">DAETH_19400</name>
</gene>
<evidence type="ECO:0000313" key="3">
    <source>
        <dbReference type="Proteomes" id="UP001064971"/>
    </source>
</evidence>
<accession>A0ABM8AEC3</accession>
<dbReference type="SUPFAM" id="SSF51658">
    <property type="entry name" value="Xylose isomerase-like"/>
    <property type="match status" value="1"/>
</dbReference>
<dbReference type="Pfam" id="PF01261">
    <property type="entry name" value="AP_endonuc_2"/>
    <property type="match status" value="1"/>
</dbReference>
<dbReference type="RefSeq" id="WP_264774689.1">
    <property type="nucleotide sequence ID" value="NZ_AP026560.1"/>
</dbReference>
<dbReference type="Gene3D" id="3.20.20.150">
    <property type="entry name" value="Divalent-metal-dependent TIM barrel enzymes"/>
    <property type="match status" value="1"/>
</dbReference>
<dbReference type="InterPro" id="IPR036237">
    <property type="entry name" value="Xyl_isomerase-like_sf"/>
</dbReference>
<dbReference type="PANTHER" id="PTHR12110">
    <property type="entry name" value="HYDROXYPYRUVATE ISOMERASE"/>
    <property type="match status" value="1"/>
</dbReference>